<dbReference type="RefSeq" id="XP_008020513.1">
    <property type="nucleotide sequence ID" value="XM_008022322.1"/>
</dbReference>
<dbReference type="SUPFAM" id="SSF56112">
    <property type="entry name" value="Protein kinase-like (PK-like)"/>
    <property type="match status" value="1"/>
</dbReference>
<evidence type="ECO:0000313" key="3">
    <source>
        <dbReference type="Proteomes" id="UP000016935"/>
    </source>
</evidence>
<dbReference type="Gene3D" id="3.90.1200.10">
    <property type="match status" value="1"/>
</dbReference>
<dbReference type="InterPro" id="IPR011009">
    <property type="entry name" value="Kinase-like_dom_sf"/>
</dbReference>
<reference evidence="2 3" key="1">
    <citation type="journal article" date="2012" name="PLoS Pathog.">
        <title>Diverse lifestyles and strategies of plant pathogenesis encoded in the genomes of eighteen Dothideomycetes fungi.</title>
        <authorList>
            <person name="Ohm R.A."/>
            <person name="Feau N."/>
            <person name="Henrissat B."/>
            <person name="Schoch C.L."/>
            <person name="Horwitz B.A."/>
            <person name="Barry K.W."/>
            <person name="Condon B.J."/>
            <person name="Copeland A.C."/>
            <person name="Dhillon B."/>
            <person name="Glaser F."/>
            <person name="Hesse C.N."/>
            <person name="Kosti I."/>
            <person name="LaButti K."/>
            <person name="Lindquist E.A."/>
            <person name="Lucas S."/>
            <person name="Salamov A.A."/>
            <person name="Bradshaw R.E."/>
            <person name="Ciuffetti L."/>
            <person name="Hamelin R.C."/>
            <person name="Kema G.H.J."/>
            <person name="Lawrence C."/>
            <person name="Scott J.A."/>
            <person name="Spatafora J.W."/>
            <person name="Turgeon B.G."/>
            <person name="de Wit P.J.G.M."/>
            <person name="Zhong S."/>
            <person name="Goodwin S.B."/>
            <person name="Grigoriev I.V."/>
        </authorList>
    </citation>
    <scope>NUCLEOTIDE SEQUENCE [LARGE SCALE GENOMIC DNA]</scope>
    <source>
        <strain evidence="3">28A</strain>
    </source>
</reference>
<dbReference type="Proteomes" id="UP000016935">
    <property type="component" value="Unassembled WGS sequence"/>
</dbReference>
<organism evidence="2 3">
    <name type="scientific">Exserohilum turcicum (strain 28A)</name>
    <name type="common">Northern leaf blight fungus</name>
    <name type="synonym">Setosphaeria turcica</name>
    <dbReference type="NCBI Taxonomy" id="671987"/>
    <lineage>
        <taxon>Eukaryota</taxon>
        <taxon>Fungi</taxon>
        <taxon>Dikarya</taxon>
        <taxon>Ascomycota</taxon>
        <taxon>Pezizomycotina</taxon>
        <taxon>Dothideomycetes</taxon>
        <taxon>Pleosporomycetidae</taxon>
        <taxon>Pleosporales</taxon>
        <taxon>Pleosporineae</taxon>
        <taxon>Pleosporaceae</taxon>
        <taxon>Exserohilum</taxon>
    </lineage>
</organism>
<name>R0KG87_EXST2</name>
<dbReference type="OrthoDB" id="2906425at2759"/>
<sequence length="231" mass="26290">MPSSSPAVHNPALQFLERKAQQHNGIFKKYGTSHDIQREVSAILFMRHNTSIPVPRVIDSCIQERDSCEAAQETTRRQLSDYLCELRALRPPHPPYFGSCTGGPAYDHRLNSGFSCGPFASVAEFHDVLVAPVTRCPRPELAAHYRKQLSDEHKIVFTHADLCGDHVFVDPGTGKVTGIVDWEMAGWWPAYWEYTKSLFGGRCMPWWKEIVNTAMDPYPSEREVDRILQQF</sequence>
<proteinExistence type="predicted"/>
<accession>R0KG87</accession>
<dbReference type="InterPro" id="IPR051678">
    <property type="entry name" value="AGP_Transferase"/>
</dbReference>
<protein>
    <recommendedName>
        <fullName evidence="1">Aminoglycoside phosphotransferase domain-containing protein</fullName>
    </recommendedName>
</protein>
<dbReference type="HOGENOM" id="CLU_021768_3_2_1"/>
<dbReference type="Pfam" id="PF01636">
    <property type="entry name" value="APH"/>
    <property type="match status" value="1"/>
</dbReference>
<dbReference type="PANTHER" id="PTHR21310:SF15">
    <property type="entry name" value="AMINOGLYCOSIDE PHOSPHOTRANSFERASE DOMAIN-CONTAINING PROTEIN"/>
    <property type="match status" value="1"/>
</dbReference>
<feature type="domain" description="Aminoglycoside phosphotransferase" evidence="1">
    <location>
        <begin position="71"/>
        <end position="210"/>
    </location>
</feature>
<dbReference type="InterPro" id="IPR002575">
    <property type="entry name" value="Aminoglycoside_PTrfase"/>
</dbReference>
<gene>
    <name evidence="2" type="ORF">SETTUDRAFT_87219</name>
</gene>
<dbReference type="AlphaFoldDB" id="R0KG87"/>
<reference evidence="2 3" key="2">
    <citation type="journal article" date="2013" name="PLoS Genet.">
        <title>Comparative genome structure, secondary metabolite, and effector coding capacity across Cochliobolus pathogens.</title>
        <authorList>
            <person name="Condon B.J."/>
            <person name="Leng Y."/>
            <person name="Wu D."/>
            <person name="Bushley K.E."/>
            <person name="Ohm R.A."/>
            <person name="Otillar R."/>
            <person name="Martin J."/>
            <person name="Schackwitz W."/>
            <person name="Grimwood J."/>
            <person name="MohdZainudin N."/>
            <person name="Xue C."/>
            <person name="Wang R."/>
            <person name="Manning V.A."/>
            <person name="Dhillon B."/>
            <person name="Tu Z.J."/>
            <person name="Steffenson B.J."/>
            <person name="Salamov A."/>
            <person name="Sun H."/>
            <person name="Lowry S."/>
            <person name="LaButti K."/>
            <person name="Han J."/>
            <person name="Copeland A."/>
            <person name="Lindquist E."/>
            <person name="Barry K."/>
            <person name="Schmutz J."/>
            <person name="Baker S.E."/>
            <person name="Ciuffetti L.M."/>
            <person name="Grigoriev I.V."/>
            <person name="Zhong S."/>
            <person name="Turgeon B.G."/>
        </authorList>
    </citation>
    <scope>NUCLEOTIDE SEQUENCE [LARGE SCALE GENOMIC DNA]</scope>
    <source>
        <strain evidence="3">28A</strain>
    </source>
</reference>
<dbReference type="eggNOG" id="ENOG502S7HW">
    <property type="taxonomic scope" value="Eukaryota"/>
</dbReference>
<dbReference type="STRING" id="671987.R0KG87"/>
<dbReference type="EMBL" id="KB908481">
    <property type="protein sequence ID" value="EOA91868.1"/>
    <property type="molecule type" value="Genomic_DNA"/>
</dbReference>
<keyword evidence="3" id="KW-1185">Reference proteome</keyword>
<dbReference type="PANTHER" id="PTHR21310">
    <property type="entry name" value="AMINOGLYCOSIDE PHOSPHOTRANSFERASE-RELATED-RELATED"/>
    <property type="match status" value="1"/>
</dbReference>
<evidence type="ECO:0000259" key="1">
    <source>
        <dbReference type="Pfam" id="PF01636"/>
    </source>
</evidence>
<evidence type="ECO:0000313" key="2">
    <source>
        <dbReference type="EMBL" id="EOA91868.1"/>
    </source>
</evidence>
<dbReference type="GeneID" id="19405635"/>